<keyword evidence="2" id="KW-0539">Nucleus</keyword>
<evidence type="ECO:0000256" key="3">
    <source>
        <dbReference type="SAM" id="MobiDB-lite"/>
    </source>
</evidence>
<feature type="compositionally biased region" description="Gly residues" evidence="3">
    <location>
        <begin position="253"/>
        <end position="262"/>
    </location>
</feature>
<keyword evidence="4" id="KW-0812">Transmembrane</keyword>
<dbReference type="PANTHER" id="PTHR12610:SF22">
    <property type="entry name" value="SINGLE-STRANDED DNA-BINDING PROTEIN 3"/>
    <property type="match status" value="1"/>
</dbReference>
<dbReference type="Proteomes" id="UP001205998">
    <property type="component" value="Unassembled WGS sequence"/>
</dbReference>
<keyword evidence="6" id="KW-1185">Reference proteome</keyword>
<feature type="transmembrane region" description="Helical" evidence="4">
    <location>
        <begin position="7"/>
        <end position="30"/>
    </location>
</feature>
<protein>
    <submittedName>
        <fullName evidence="5">Single-stranded DNA-binding protein 3</fullName>
    </submittedName>
</protein>
<feature type="region of interest" description="Disordered" evidence="3">
    <location>
        <begin position="101"/>
        <end position="174"/>
    </location>
</feature>
<dbReference type="AlphaFoldDB" id="A0AAD5A426"/>
<dbReference type="GO" id="GO:0005634">
    <property type="term" value="C:nucleus"/>
    <property type="evidence" value="ECO:0007669"/>
    <property type="project" value="UniProtKB-SubCell"/>
</dbReference>
<accession>A0AAD5A426</accession>
<sequence>MVFTVFMLLTFLTAFTFLLVLTFLTVLTFITVLTILTFLTVLMVLTFLTVITILTFLTVLMVLAFLTILTFLTVLMVLTFLTVITVLTSAAAAPSPVLGNLPPGDGMPGGPMPPGFFQGPTGSQASPHSQPPPNANMMGAHGQAFMSPRYAGGPRPPIRMSNQPPGGQPLPPNIIDPTRPPGHPNLGPMQRMNMPRGMSPMGPGPQSDPWLSLQTYGGGMRPPNSMGPNMPGVNMGPGTGRPWPNPNNTNTGPPGGGGGGCPPGTPIMPSPAVFPNNDHERVIRVRASPSKTCTQPESDFSLTPGRCSTRFCGDLMIKENGDQVWYWMFKFLMCIFILRNYRGIKMISHTMKFWERVVEARLREEVTICEQQDGFMLRKSTTDTLFALRMLMETNREGQKELHCVWIWRKRTTGWRKRGVVVLYEEVWCVREGVRVEQDVYEDSVTAM</sequence>
<reference evidence="5" key="1">
    <citation type="submission" date="2018-07" db="EMBL/GenBank/DDBJ databases">
        <title>Comparative genomics of catfishes provides insights into carnivory and benthic adaptation.</title>
        <authorList>
            <person name="Zhang Y."/>
            <person name="Wang D."/>
            <person name="Peng Z."/>
            <person name="Zheng S."/>
            <person name="Shao F."/>
            <person name="Tao W."/>
        </authorList>
    </citation>
    <scope>NUCLEOTIDE SEQUENCE</scope>
    <source>
        <strain evidence="5">Chongqing</strain>
    </source>
</reference>
<keyword evidence="4" id="KW-1133">Transmembrane helix</keyword>
<keyword evidence="5" id="KW-0238">DNA-binding</keyword>
<dbReference type="Pfam" id="PF04503">
    <property type="entry name" value="SSDP"/>
    <property type="match status" value="1"/>
</dbReference>
<evidence type="ECO:0000313" key="6">
    <source>
        <dbReference type="Proteomes" id="UP001205998"/>
    </source>
</evidence>
<dbReference type="GO" id="GO:0045944">
    <property type="term" value="P:positive regulation of transcription by RNA polymerase II"/>
    <property type="evidence" value="ECO:0007669"/>
    <property type="project" value="TreeGrafter"/>
</dbReference>
<evidence type="ECO:0000256" key="1">
    <source>
        <dbReference type="ARBA" id="ARBA00004123"/>
    </source>
</evidence>
<evidence type="ECO:0000256" key="4">
    <source>
        <dbReference type="SAM" id="Phobius"/>
    </source>
</evidence>
<keyword evidence="4" id="KW-0472">Membrane</keyword>
<dbReference type="EMBL" id="MU580030">
    <property type="protein sequence ID" value="KAI5608889.1"/>
    <property type="molecule type" value="Genomic_DNA"/>
</dbReference>
<feature type="transmembrane region" description="Helical" evidence="4">
    <location>
        <begin position="64"/>
        <end position="87"/>
    </location>
</feature>
<feature type="region of interest" description="Disordered" evidence="3">
    <location>
        <begin position="236"/>
        <end position="265"/>
    </location>
</feature>
<comment type="caution">
    <text evidence="5">The sequence shown here is derived from an EMBL/GenBank/DDBJ whole genome shotgun (WGS) entry which is preliminary data.</text>
</comment>
<evidence type="ECO:0000256" key="2">
    <source>
        <dbReference type="ARBA" id="ARBA00023242"/>
    </source>
</evidence>
<proteinExistence type="predicted"/>
<dbReference type="GO" id="GO:0003677">
    <property type="term" value="F:DNA binding"/>
    <property type="evidence" value="ECO:0007669"/>
    <property type="project" value="UniProtKB-KW"/>
</dbReference>
<gene>
    <name evidence="5" type="ORF">C0J50_6458</name>
</gene>
<comment type="subcellular location">
    <subcellularLocation>
        <location evidence="1">Nucleus</location>
    </subcellularLocation>
</comment>
<organism evidence="5 6">
    <name type="scientific">Silurus asotus</name>
    <name type="common">Amur catfish</name>
    <name type="synonym">Parasilurus asotus</name>
    <dbReference type="NCBI Taxonomy" id="30991"/>
    <lineage>
        <taxon>Eukaryota</taxon>
        <taxon>Metazoa</taxon>
        <taxon>Chordata</taxon>
        <taxon>Craniata</taxon>
        <taxon>Vertebrata</taxon>
        <taxon>Euteleostomi</taxon>
        <taxon>Actinopterygii</taxon>
        <taxon>Neopterygii</taxon>
        <taxon>Teleostei</taxon>
        <taxon>Ostariophysi</taxon>
        <taxon>Siluriformes</taxon>
        <taxon>Siluridae</taxon>
        <taxon>Silurus</taxon>
    </lineage>
</organism>
<evidence type="ECO:0000313" key="5">
    <source>
        <dbReference type="EMBL" id="KAI5608889.1"/>
    </source>
</evidence>
<feature type="transmembrane region" description="Helical" evidence="4">
    <location>
        <begin position="36"/>
        <end position="57"/>
    </location>
</feature>
<name>A0AAD5A426_SILAS</name>
<dbReference type="PANTHER" id="PTHR12610">
    <property type="entry name" value="SINGLE STRANDED DNA BINDING PROTEIN"/>
    <property type="match status" value="1"/>
</dbReference>
<feature type="compositionally biased region" description="Low complexity" evidence="3">
    <location>
        <begin position="236"/>
        <end position="252"/>
    </location>
</feature>